<dbReference type="PANTHER" id="PTHR31836">
    <property type="match status" value="1"/>
</dbReference>
<reference evidence="3" key="1">
    <citation type="submission" date="2023-07" db="EMBL/GenBank/DDBJ databases">
        <title>Black Yeasts Isolated from many extreme environments.</title>
        <authorList>
            <person name="Coleine C."/>
            <person name="Stajich J.E."/>
            <person name="Selbmann L."/>
        </authorList>
    </citation>
    <scope>NUCLEOTIDE SEQUENCE</scope>
    <source>
        <strain evidence="3">CCFEE 5485</strain>
    </source>
</reference>
<keyword evidence="2" id="KW-0812">Transmembrane</keyword>
<dbReference type="Proteomes" id="UP001274830">
    <property type="component" value="Unassembled WGS sequence"/>
</dbReference>
<accession>A0AAE0TQT5</accession>
<comment type="caution">
    <text evidence="3">The sequence shown here is derived from an EMBL/GenBank/DDBJ whole genome shotgun (WGS) entry which is preliminary data.</text>
</comment>
<evidence type="ECO:0000313" key="4">
    <source>
        <dbReference type="Proteomes" id="UP001274830"/>
    </source>
</evidence>
<proteinExistence type="predicted"/>
<dbReference type="PANTHER" id="PTHR31836:SF27">
    <property type="entry name" value="RLPA-LIKE PROTEIN DOUBLE-PSI BETA-BARREL DOMAIN-CONTAINING PROTEIN"/>
    <property type="match status" value="1"/>
</dbReference>
<sequence>MATSATDTVVQPQEKGVEIPEWENAAVNTGSGAKAARSKRSFRLDSIMPAHKRYLGMSRKVLLIVLLAALLALLALIIGLAAGLSNKHSKHSDLPLPSNTQTFVGDFTYYGTGLGACGETSTDNDNIVSISHIVFDAAGSSSSTGGNSNANPLCGRMLRASRFDEEYGQTRSIDLKVVDRCTGCQPDDLDTSLGAFTQLAPQASGRVDITWAWLQPVQTGS</sequence>
<keyword evidence="4" id="KW-1185">Reference proteome</keyword>
<keyword evidence="1" id="KW-0732">Signal</keyword>
<dbReference type="AlphaFoldDB" id="A0AAE0TQT5"/>
<dbReference type="InterPro" id="IPR036908">
    <property type="entry name" value="RlpA-like_sf"/>
</dbReference>
<dbReference type="InterPro" id="IPR051477">
    <property type="entry name" value="Expansin_CellWall"/>
</dbReference>
<feature type="transmembrane region" description="Helical" evidence="2">
    <location>
        <begin position="61"/>
        <end position="84"/>
    </location>
</feature>
<protein>
    <recommendedName>
        <fullName evidence="5">RlpA-like protein double-psi beta-barrel domain-containing protein</fullName>
    </recommendedName>
</protein>
<keyword evidence="2" id="KW-0472">Membrane</keyword>
<evidence type="ECO:0000256" key="1">
    <source>
        <dbReference type="ARBA" id="ARBA00022729"/>
    </source>
</evidence>
<evidence type="ECO:0008006" key="5">
    <source>
        <dbReference type="Google" id="ProtNLM"/>
    </source>
</evidence>
<dbReference type="CDD" id="cd22191">
    <property type="entry name" value="DPBB_RlpA_EXP_N-like"/>
    <property type="match status" value="1"/>
</dbReference>
<evidence type="ECO:0000256" key="2">
    <source>
        <dbReference type="SAM" id="Phobius"/>
    </source>
</evidence>
<organism evidence="3 4">
    <name type="scientific">Recurvomyces mirabilis</name>
    <dbReference type="NCBI Taxonomy" id="574656"/>
    <lineage>
        <taxon>Eukaryota</taxon>
        <taxon>Fungi</taxon>
        <taxon>Dikarya</taxon>
        <taxon>Ascomycota</taxon>
        <taxon>Pezizomycotina</taxon>
        <taxon>Dothideomycetes</taxon>
        <taxon>Dothideomycetidae</taxon>
        <taxon>Mycosphaerellales</taxon>
        <taxon>Teratosphaeriaceae</taxon>
        <taxon>Recurvomyces</taxon>
    </lineage>
</organism>
<keyword evidence="2" id="KW-1133">Transmembrane helix</keyword>
<gene>
    <name evidence="3" type="ORF">LTR78_008037</name>
</gene>
<evidence type="ECO:0000313" key="3">
    <source>
        <dbReference type="EMBL" id="KAK3672067.1"/>
    </source>
</evidence>
<dbReference type="Gene3D" id="2.40.40.10">
    <property type="entry name" value="RlpA-like domain"/>
    <property type="match status" value="1"/>
</dbReference>
<name>A0AAE0TQT5_9PEZI</name>
<dbReference type="SUPFAM" id="SSF50685">
    <property type="entry name" value="Barwin-like endoglucanases"/>
    <property type="match status" value="1"/>
</dbReference>
<dbReference type="EMBL" id="JAUTXT010000036">
    <property type="protein sequence ID" value="KAK3672067.1"/>
    <property type="molecule type" value="Genomic_DNA"/>
</dbReference>